<dbReference type="GO" id="GO:1990904">
    <property type="term" value="C:ribonucleoprotein complex"/>
    <property type="evidence" value="ECO:0007669"/>
    <property type="project" value="UniProtKB-KW"/>
</dbReference>
<dbReference type="PROSITE" id="PS00784">
    <property type="entry name" value="RIBOSOMAL_L34"/>
    <property type="match status" value="1"/>
</dbReference>
<comment type="caution">
    <text evidence="6">The sequence shown here is derived from an EMBL/GenBank/DDBJ whole genome shotgun (WGS) entry which is preliminary data.</text>
</comment>
<dbReference type="GO" id="GO:0003735">
    <property type="term" value="F:structural constituent of ribosome"/>
    <property type="evidence" value="ECO:0007669"/>
    <property type="project" value="InterPro"/>
</dbReference>
<accession>A0A5R8KIB3</accession>
<evidence type="ECO:0000313" key="6">
    <source>
        <dbReference type="EMBL" id="TLD72048.1"/>
    </source>
</evidence>
<dbReference type="Proteomes" id="UP000306196">
    <property type="component" value="Unassembled WGS sequence"/>
</dbReference>
<gene>
    <name evidence="5" type="primary">rpmH</name>
    <name evidence="6" type="ORF">FEM03_04805</name>
</gene>
<dbReference type="InterPro" id="IPR000271">
    <property type="entry name" value="Ribosomal_bL34"/>
</dbReference>
<dbReference type="EMBL" id="VAUV01000003">
    <property type="protein sequence ID" value="TLD72048.1"/>
    <property type="molecule type" value="Genomic_DNA"/>
</dbReference>
<evidence type="ECO:0000256" key="4">
    <source>
        <dbReference type="ARBA" id="ARBA00035177"/>
    </source>
</evidence>
<reference evidence="6 7" key="1">
    <citation type="submission" date="2019-05" db="EMBL/GenBank/DDBJ databases">
        <title>Verrucobacter flavum gen. nov., sp. nov. a new member of the family Verrucomicrobiaceae.</title>
        <authorList>
            <person name="Szuroczki S."/>
            <person name="Abbaszade G."/>
            <person name="Szabo A."/>
            <person name="Felfoldi T."/>
            <person name="Schumann P."/>
            <person name="Boka K."/>
            <person name="Keki Z."/>
            <person name="Toumi M."/>
            <person name="Toth E."/>
        </authorList>
    </citation>
    <scope>NUCLEOTIDE SEQUENCE [LARGE SCALE GENOMIC DNA]</scope>
    <source>
        <strain evidence="6 7">MG-N-17</strain>
    </source>
</reference>
<dbReference type="Pfam" id="PF00468">
    <property type="entry name" value="Ribosomal_L34"/>
    <property type="match status" value="1"/>
</dbReference>
<keyword evidence="3 5" id="KW-0687">Ribonucleoprotein</keyword>
<sequence length="67" mass="8009">MPKRTYQPSKRTRKQQFGFRVRTKTVNGRAILARRRKAGRKRLLPKGVEVHFKRHTHQHNTSGRPTY</sequence>
<name>A0A5R8KIB3_9BACT</name>
<evidence type="ECO:0000256" key="1">
    <source>
        <dbReference type="ARBA" id="ARBA00010111"/>
    </source>
</evidence>
<organism evidence="6 7">
    <name type="scientific">Phragmitibacter flavus</name>
    <dbReference type="NCBI Taxonomy" id="2576071"/>
    <lineage>
        <taxon>Bacteria</taxon>
        <taxon>Pseudomonadati</taxon>
        <taxon>Verrucomicrobiota</taxon>
        <taxon>Verrucomicrobiia</taxon>
        <taxon>Verrucomicrobiales</taxon>
        <taxon>Verrucomicrobiaceae</taxon>
        <taxon>Phragmitibacter</taxon>
    </lineage>
</organism>
<dbReference type="HAMAP" id="MF_00391">
    <property type="entry name" value="Ribosomal_bL34"/>
    <property type="match status" value="1"/>
</dbReference>
<dbReference type="InterPro" id="IPR020939">
    <property type="entry name" value="Ribosomal_bL34_CS"/>
</dbReference>
<keyword evidence="7" id="KW-1185">Reference proteome</keyword>
<protein>
    <recommendedName>
        <fullName evidence="4 5">Large ribosomal subunit protein bL34</fullName>
    </recommendedName>
</protein>
<keyword evidence="2 5" id="KW-0689">Ribosomal protein</keyword>
<comment type="similarity">
    <text evidence="1 5">Belongs to the bacterial ribosomal protein bL34 family.</text>
</comment>
<evidence type="ECO:0000313" key="7">
    <source>
        <dbReference type="Proteomes" id="UP000306196"/>
    </source>
</evidence>
<proteinExistence type="inferred from homology"/>
<dbReference type="NCBIfam" id="TIGR01030">
    <property type="entry name" value="rpmH_bact"/>
    <property type="match status" value="1"/>
</dbReference>
<evidence type="ECO:0000256" key="2">
    <source>
        <dbReference type="ARBA" id="ARBA00022980"/>
    </source>
</evidence>
<dbReference type="GO" id="GO:0005840">
    <property type="term" value="C:ribosome"/>
    <property type="evidence" value="ECO:0007669"/>
    <property type="project" value="UniProtKB-KW"/>
</dbReference>
<dbReference type="GO" id="GO:0006412">
    <property type="term" value="P:translation"/>
    <property type="evidence" value="ECO:0007669"/>
    <property type="project" value="UniProtKB-UniRule"/>
</dbReference>
<dbReference type="Gene3D" id="1.10.287.3980">
    <property type="match status" value="1"/>
</dbReference>
<evidence type="ECO:0000256" key="5">
    <source>
        <dbReference type="HAMAP-Rule" id="MF_00391"/>
    </source>
</evidence>
<evidence type="ECO:0000256" key="3">
    <source>
        <dbReference type="ARBA" id="ARBA00023274"/>
    </source>
</evidence>
<dbReference type="AlphaFoldDB" id="A0A5R8KIB3"/>